<dbReference type="CDD" id="cd22159">
    <property type="entry name" value="F-box_AtTIR1-like"/>
    <property type="match status" value="1"/>
</dbReference>
<proteinExistence type="predicted"/>
<dbReference type="InterPro" id="IPR006553">
    <property type="entry name" value="Leu-rich_rpt_Cys-con_subtyp"/>
</dbReference>
<name>A0AB40AXC0_DIOCR</name>
<dbReference type="Proteomes" id="UP001515500">
    <property type="component" value="Unplaced"/>
</dbReference>
<sequence>MESGVAQKAITMLPYDLLQMIFQKLENTMDRNAFGLTCKCWFQIQNSSRRSLIFQFCYNPKIYRTYALYLPRLLVRFPHLSSISLAGFTELSDSALTLLSDSGKNIQNLSLYCCFGITDNGILKVSSGCTNLISVTLYRCNISDVGLEYLAKSCQALENMNLSYCMLISDSGIKALSKGCPKLHVLMISYCRGITGTGFKGCPPTLAYLEADSCLLTPDGLFETVSGGGIEYLNVSSLRSWLGADGLDRIGCGLATRLRFLNLRLCRFVSDDSVAAIAKGCPLLEEWSLAVCHEVRVSGWEAVASNCKNLKSLHVNRCRNLCDRGLEALRNGCTLLRVLYMHGCRRVTSLGLEMFKLQRQDVEVKREECISIGPCIDDFFA</sequence>
<evidence type="ECO:0000313" key="3">
    <source>
        <dbReference type="RefSeq" id="XP_039119590.1"/>
    </source>
</evidence>
<dbReference type="InterPro" id="IPR032675">
    <property type="entry name" value="LRR_dom_sf"/>
</dbReference>
<dbReference type="Pfam" id="PF25372">
    <property type="entry name" value="DUF7885"/>
    <property type="match status" value="1"/>
</dbReference>
<dbReference type="RefSeq" id="XP_039119590.1">
    <property type="nucleotide sequence ID" value="XM_039263656.1"/>
</dbReference>
<dbReference type="SMART" id="SM00367">
    <property type="entry name" value="LRR_CC"/>
    <property type="match status" value="8"/>
</dbReference>
<reference evidence="3" key="1">
    <citation type="submission" date="2025-08" db="UniProtKB">
        <authorList>
            <consortium name="RefSeq"/>
        </authorList>
    </citation>
    <scope>IDENTIFICATION</scope>
</reference>
<dbReference type="Pfam" id="PF13516">
    <property type="entry name" value="LRR_6"/>
    <property type="match status" value="1"/>
</dbReference>
<dbReference type="GeneID" id="120255888"/>
<dbReference type="AlphaFoldDB" id="A0AB40AXC0"/>
<dbReference type="GO" id="GO:0019005">
    <property type="term" value="C:SCF ubiquitin ligase complex"/>
    <property type="evidence" value="ECO:0007669"/>
    <property type="project" value="TreeGrafter"/>
</dbReference>
<evidence type="ECO:0000313" key="2">
    <source>
        <dbReference type="Proteomes" id="UP001515500"/>
    </source>
</evidence>
<keyword evidence="2" id="KW-1185">Reference proteome</keyword>
<dbReference type="InterPro" id="IPR057207">
    <property type="entry name" value="FBXL15_LRR"/>
</dbReference>
<feature type="domain" description="F-box/LRR-repeat protein 15-like leucin rich repeat" evidence="1">
    <location>
        <begin position="80"/>
        <end position="189"/>
    </location>
</feature>
<protein>
    <submittedName>
        <fullName evidence="3">F-box/LRR-repeat protein 12</fullName>
    </submittedName>
</protein>
<dbReference type="Gene3D" id="1.20.1280.50">
    <property type="match status" value="1"/>
</dbReference>
<dbReference type="PANTHER" id="PTHR13318:SF95">
    <property type="entry name" value="F-BOX PROTEIN YLR352W"/>
    <property type="match status" value="1"/>
</dbReference>
<accession>A0AB40AXC0</accession>
<organism evidence="2 3">
    <name type="scientific">Dioscorea cayennensis subsp. rotundata</name>
    <name type="common">White Guinea yam</name>
    <name type="synonym">Dioscorea rotundata</name>
    <dbReference type="NCBI Taxonomy" id="55577"/>
    <lineage>
        <taxon>Eukaryota</taxon>
        <taxon>Viridiplantae</taxon>
        <taxon>Streptophyta</taxon>
        <taxon>Embryophyta</taxon>
        <taxon>Tracheophyta</taxon>
        <taxon>Spermatophyta</taxon>
        <taxon>Magnoliopsida</taxon>
        <taxon>Liliopsida</taxon>
        <taxon>Dioscoreales</taxon>
        <taxon>Dioscoreaceae</taxon>
        <taxon>Dioscorea</taxon>
    </lineage>
</organism>
<dbReference type="Gene3D" id="3.80.10.10">
    <property type="entry name" value="Ribonuclease Inhibitor"/>
    <property type="match status" value="1"/>
</dbReference>
<dbReference type="GO" id="GO:0031146">
    <property type="term" value="P:SCF-dependent proteasomal ubiquitin-dependent protein catabolic process"/>
    <property type="evidence" value="ECO:0007669"/>
    <property type="project" value="TreeGrafter"/>
</dbReference>
<dbReference type="InterPro" id="IPR036047">
    <property type="entry name" value="F-box-like_dom_sf"/>
</dbReference>
<dbReference type="InterPro" id="IPR001611">
    <property type="entry name" value="Leu-rich_rpt"/>
</dbReference>
<dbReference type="SUPFAM" id="SSF52047">
    <property type="entry name" value="RNI-like"/>
    <property type="match status" value="1"/>
</dbReference>
<evidence type="ECO:0000259" key="1">
    <source>
        <dbReference type="Pfam" id="PF25372"/>
    </source>
</evidence>
<dbReference type="PANTHER" id="PTHR13318">
    <property type="entry name" value="PARTNER OF PAIRED, ISOFORM B-RELATED"/>
    <property type="match status" value="1"/>
</dbReference>
<gene>
    <name evidence="3" type="primary">LOC120255888</name>
</gene>
<dbReference type="SUPFAM" id="SSF81383">
    <property type="entry name" value="F-box domain"/>
    <property type="match status" value="1"/>
</dbReference>